<feature type="domain" description="HRDC" evidence="9">
    <location>
        <begin position="372"/>
        <end position="452"/>
    </location>
</feature>
<dbReference type="GO" id="GO:0071036">
    <property type="term" value="P:nuclear polyadenylation-dependent snoRNA catabolic process"/>
    <property type="evidence" value="ECO:0007669"/>
    <property type="project" value="TreeGrafter"/>
</dbReference>
<dbReference type="InterPro" id="IPR010997">
    <property type="entry name" value="HRDC-like_sf"/>
</dbReference>
<dbReference type="Pfam" id="PF00570">
    <property type="entry name" value="HRDC"/>
    <property type="match status" value="1"/>
</dbReference>
<evidence type="ECO:0000313" key="10">
    <source>
        <dbReference type="EMBL" id="RKP04213.1"/>
    </source>
</evidence>
<reference evidence="11" key="1">
    <citation type="journal article" date="2018" name="Nat. Microbiol.">
        <title>Leveraging single-cell genomics to expand the fungal tree of life.</title>
        <authorList>
            <person name="Ahrendt S.R."/>
            <person name="Quandt C.A."/>
            <person name="Ciobanu D."/>
            <person name="Clum A."/>
            <person name="Salamov A."/>
            <person name="Andreopoulos B."/>
            <person name="Cheng J.F."/>
            <person name="Woyke T."/>
            <person name="Pelin A."/>
            <person name="Henrissat B."/>
            <person name="Reynolds N.K."/>
            <person name="Benny G.L."/>
            <person name="Smith M.E."/>
            <person name="James T.Y."/>
            <person name="Grigoriev I.V."/>
        </authorList>
    </citation>
    <scope>NUCLEOTIDE SEQUENCE [LARGE SCALE GENOMIC DNA]</scope>
    <source>
        <strain evidence="11">ATCC 52028</strain>
    </source>
</reference>
<keyword evidence="5" id="KW-0271">Exosome</keyword>
<dbReference type="GO" id="GO:0003727">
    <property type="term" value="F:single-stranded RNA binding"/>
    <property type="evidence" value="ECO:0007669"/>
    <property type="project" value="TreeGrafter"/>
</dbReference>
<dbReference type="InterPro" id="IPR012337">
    <property type="entry name" value="RNaseH-like_sf"/>
</dbReference>
<dbReference type="GO" id="GO:0071044">
    <property type="term" value="P:histone mRNA catabolic process"/>
    <property type="evidence" value="ECO:0007669"/>
    <property type="project" value="TreeGrafter"/>
</dbReference>
<dbReference type="EMBL" id="ML014112">
    <property type="protein sequence ID" value="RKP04213.1"/>
    <property type="molecule type" value="Genomic_DNA"/>
</dbReference>
<dbReference type="CDD" id="cd06147">
    <property type="entry name" value="Rrp6p_like_exo"/>
    <property type="match status" value="1"/>
</dbReference>
<dbReference type="GO" id="GO:0071040">
    <property type="term" value="P:nuclear polyadenylation-dependent antisense transcript catabolic process"/>
    <property type="evidence" value="ECO:0007669"/>
    <property type="project" value="TreeGrafter"/>
</dbReference>
<dbReference type="SUPFAM" id="SSF53098">
    <property type="entry name" value="Ribonuclease H-like"/>
    <property type="match status" value="1"/>
</dbReference>
<dbReference type="Gene3D" id="3.30.420.10">
    <property type="entry name" value="Ribonuclease H-like superfamily/Ribonuclease H"/>
    <property type="match status" value="1"/>
</dbReference>
<protein>
    <recommendedName>
        <fullName evidence="9">HRDC domain-containing protein</fullName>
    </recommendedName>
</protein>
<dbReference type="InterPro" id="IPR049559">
    <property type="entry name" value="Rrp6p-like_exo"/>
</dbReference>
<dbReference type="AlphaFoldDB" id="A0A4P9XF57"/>
<dbReference type="InterPro" id="IPR044876">
    <property type="entry name" value="HRDC_dom_sf"/>
</dbReference>
<dbReference type="PANTHER" id="PTHR12124:SF47">
    <property type="entry name" value="EXOSOME COMPONENT 10"/>
    <property type="match status" value="1"/>
</dbReference>
<keyword evidence="3" id="KW-0540">Nuclease</keyword>
<comment type="similarity">
    <text evidence="8">Belongs to the exosome component 10/RRP6 family.</text>
</comment>
<dbReference type="STRING" id="1555241.A0A4P9XF57"/>
<dbReference type="GO" id="GO:0000175">
    <property type="term" value="F:3'-5'-RNA exonuclease activity"/>
    <property type="evidence" value="ECO:0007669"/>
    <property type="project" value="InterPro"/>
</dbReference>
<feature type="non-terminal residue" evidence="10">
    <location>
        <position position="461"/>
    </location>
</feature>
<dbReference type="PANTHER" id="PTHR12124">
    <property type="entry name" value="POLYMYOSITIS/SCLERODERMA AUTOANTIGEN-RELATED"/>
    <property type="match status" value="1"/>
</dbReference>
<evidence type="ECO:0000256" key="4">
    <source>
        <dbReference type="ARBA" id="ARBA00022801"/>
    </source>
</evidence>
<evidence type="ECO:0000256" key="1">
    <source>
        <dbReference type="ARBA" id="ARBA00004123"/>
    </source>
</evidence>
<comment type="subcellular location">
    <subcellularLocation>
        <location evidence="1">Nucleus</location>
    </subcellularLocation>
</comment>
<dbReference type="Gene3D" id="1.10.150.80">
    <property type="entry name" value="HRDC domain"/>
    <property type="match status" value="1"/>
</dbReference>
<gene>
    <name evidence="10" type="ORF">CXG81DRAFT_7413</name>
</gene>
<keyword evidence="2" id="KW-0698">rRNA processing</keyword>
<dbReference type="GO" id="GO:0071051">
    <property type="term" value="P:poly(A)-dependent snoRNA 3'-end processing"/>
    <property type="evidence" value="ECO:0007669"/>
    <property type="project" value="TreeGrafter"/>
</dbReference>
<proteinExistence type="inferred from homology"/>
<evidence type="ECO:0000256" key="5">
    <source>
        <dbReference type="ARBA" id="ARBA00022835"/>
    </source>
</evidence>
<dbReference type="SUPFAM" id="SSF47819">
    <property type="entry name" value="HRDC-like"/>
    <property type="match status" value="1"/>
</dbReference>
<dbReference type="PROSITE" id="PS50967">
    <property type="entry name" value="HRDC"/>
    <property type="match status" value="1"/>
</dbReference>
<dbReference type="FunFam" id="3.30.420.10:FF:000059">
    <property type="entry name" value="Exosome complex exonuclease Rrp6"/>
    <property type="match status" value="1"/>
</dbReference>
<dbReference type="GO" id="GO:0000176">
    <property type="term" value="C:nuclear exosome (RNase complex)"/>
    <property type="evidence" value="ECO:0007669"/>
    <property type="project" value="TreeGrafter"/>
</dbReference>
<dbReference type="SMART" id="SM00341">
    <property type="entry name" value="HRDC"/>
    <property type="match status" value="1"/>
</dbReference>
<evidence type="ECO:0000313" key="11">
    <source>
        <dbReference type="Proteomes" id="UP000274922"/>
    </source>
</evidence>
<dbReference type="Pfam" id="PF01612">
    <property type="entry name" value="DNA_pol_A_exo1"/>
    <property type="match status" value="1"/>
</dbReference>
<evidence type="ECO:0000259" key="9">
    <source>
        <dbReference type="PROSITE" id="PS50967"/>
    </source>
</evidence>
<evidence type="ECO:0000256" key="7">
    <source>
        <dbReference type="ARBA" id="ARBA00023242"/>
    </source>
</evidence>
<dbReference type="GO" id="GO:0071035">
    <property type="term" value="P:nuclear polyadenylation-dependent rRNA catabolic process"/>
    <property type="evidence" value="ECO:0007669"/>
    <property type="project" value="TreeGrafter"/>
</dbReference>
<dbReference type="OrthoDB" id="2250022at2759"/>
<dbReference type="InterPro" id="IPR036397">
    <property type="entry name" value="RNaseH_sf"/>
</dbReference>
<dbReference type="SMART" id="SM00474">
    <property type="entry name" value="35EXOc"/>
    <property type="match status" value="1"/>
</dbReference>
<dbReference type="GO" id="GO:0000467">
    <property type="term" value="P:exonucleolytic trimming to generate mature 3'-end of 5.8S rRNA from tricistronic rRNA transcript (SSU-rRNA, 5.8S rRNA, LSU-rRNA)"/>
    <property type="evidence" value="ECO:0007669"/>
    <property type="project" value="InterPro"/>
</dbReference>
<organism evidence="10 11">
    <name type="scientific">Caulochytrium protostelioides</name>
    <dbReference type="NCBI Taxonomy" id="1555241"/>
    <lineage>
        <taxon>Eukaryota</taxon>
        <taxon>Fungi</taxon>
        <taxon>Fungi incertae sedis</taxon>
        <taxon>Chytridiomycota</taxon>
        <taxon>Chytridiomycota incertae sedis</taxon>
        <taxon>Chytridiomycetes</taxon>
        <taxon>Caulochytriales</taxon>
        <taxon>Caulochytriaceae</taxon>
        <taxon>Caulochytrium</taxon>
    </lineage>
</organism>
<feature type="non-terminal residue" evidence="10">
    <location>
        <position position="1"/>
    </location>
</feature>
<dbReference type="GO" id="GO:0005730">
    <property type="term" value="C:nucleolus"/>
    <property type="evidence" value="ECO:0007669"/>
    <property type="project" value="TreeGrafter"/>
</dbReference>
<dbReference type="FunFam" id="1.10.150.80:FF:000001">
    <property type="entry name" value="Putative exosome component 10"/>
    <property type="match status" value="1"/>
</dbReference>
<sequence length="461" mass="52068">VVDAVDALLERADDLIDQARARQTPVSAAPAIGQNAPLVLDVQLANDHKDAGAGAPRTTSVTIVHGKNVPRPQLAFTEPVDNSNTPFVPKLTTKPNAKEPLEVTFTKIEQAMAITNPYAYEITHIAYGPNVLEERDEQPPLPLEDAPKAVWVDTPAALAAMLAELKQVDELAVDLEHHDYRSFQGFTCLMQISTRTQDYLVDTLALRSQLGCLNEVFTNDRIVKVFHGAHFDIQWLQKDLGLYVVNLFDTYHASQVLKMDQHSLAYLLQTYCDVQTNKMYQTADWRIRPLTEEMAKYAQMDTHFLLYIFDRMRNELIARSDNAETKNLLFTTLRRSEAVSLQTYQKDLYDREDGMGNNGWRATARRIGMAFTTEQFAVFKVLHAWRDAIAREEDESVRWVLPNHMLAVLTARMPDHATAVMACCRPVPPLIKIHANELALMIEQARLQARADEAAKTAELE</sequence>
<keyword evidence="7" id="KW-0539">Nucleus</keyword>
<keyword evidence="11" id="KW-1185">Reference proteome</keyword>
<dbReference type="Proteomes" id="UP000274922">
    <property type="component" value="Unassembled WGS sequence"/>
</dbReference>
<dbReference type="InterPro" id="IPR002562">
    <property type="entry name" value="3'-5'_exonuclease_dom"/>
</dbReference>
<evidence type="ECO:0000256" key="3">
    <source>
        <dbReference type="ARBA" id="ARBA00022722"/>
    </source>
</evidence>
<keyword evidence="6" id="KW-0269">Exonuclease</keyword>
<dbReference type="GO" id="GO:0071039">
    <property type="term" value="P:nuclear polyadenylation-dependent CUT catabolic process"/>
    <property type="evidence" value="ECO:0007669"/>
    <property type="project" value="TreeGrafter"/>
</dbReference>
<evidence type="ECO:0000256" key="2">
    <source>
        <dbReference type="ARBA" id="ARBA00022552"/>
    </source>
</evidence>
<dbReference type="GO" id="GO:0000166">
    <property type="term" value="F:nucleotide binding"/>
    <property type="evidence" value="ECO:0007669"/>
    <property type="project" value="InterPro"/>
</dbReference>
<evidence type="ECO:0000256" key="6">
    <source>
        <dbReference type="ARBA" id="ARBA00022839"/>
    </source>
</evidence>
<accession>A0A4P9XF57</accession>
<dbReference type="GO" id="GO:0071037">
    <property type="term" value="P:nuclear polyadenylation-dependent snRNA catabolic process"/>
    <property type="evidence" value="ECO:0007669"/>
    <property type="project" value="TreeGrafter"/>
</dbReference>
<evidence type="ECO:0000256" key="8">
    <source>
        <dbReference type="ARBA" id="ARBA00043957"/>
    </source>
</evidence>
<name>A0A4P9XF57_9FUNG</name>
<dbReference type="InterPro" id="IPR002121">
    <property type="entry name" value="HRDC_dom"/>
</dbReference>
<dbReference type="GO" id="GO:0071038">
    <property type="term" value="P:TRAMP-dependent tRNA surveillance pathway"/>
    <property type="evidence" value="ECO:0007669"/>
    <property type="project" value="TreeGrafter"/>
</dbReference>
<keyword evidence="4" id="KW-0378">Hydrolase</keyword>
<dbReference type="InterPro" id="IPR045092">
    <property type="entry name" value="Rrp6-like"/>
</dbReference>